<keyword evidence="1" id="KW-0472">Membrane</keyword>
<evidence type="ECO:0000259" key="2">
    <source>
        <dbReference type="PROSITE" id="PS50011"/>
    </source>
</evidence>
<dbReference type="Pfam" id="PF07714">
    <property type="entry name" value="PK_Tyr_Ser-Thr"/>
    <property type="match status" value="1"/>
</dbReference>
<dbReference type="GO" id="GO:0004672">
    <property type="term" value="F:protein kinase activity"/>
    <property type="evidence" value="ECO:0007669"/>
    <property type="project" value="InterPro"/>
</dbReference>
<name>A0A0R0GCV4_SOYBN</name>
<dbReference type="InterPro" id="IPR001245">
    <property type="entry name" value="Ser-Thr/Tyr_kinase_cat_dom"/>
</dbReference>
<keyword evidence="1" id="KW-0812">Transmembrane</keyword>
<dbReference type="AlphaFoldDB" id="A0A0R0GCV4"/>
<dbReference type="PANTHER" id="PTHR47209:SF1">
    <property type="entry name" value="OS06G0639500 PROTEIN"/>
    <property type="match status" value="1"/>
</dbReference>
<sequence length="356" mass="39770">MSKEVIATQSPTPFEYEILDSDAEVLRTVRASSNCANPWIEPERLKLRHRIGRGPFGDVWLATHHQSTEDFDEYHEVAAKMLHPIREDHVKIVLEKFNELYFKCQGVASVSWLHGISVLNGRICIIMNLCEGSIGDKMAGLKEGRISLNDVLRYGINLAQGVQELHSKGSFILNLKPFNVLLNDNDQAILGDVGIPSLLLGSSFLSSDMAKRLGTPNYMAPEQWEPEVRGPISFETDSWGFGCTIVEMLTGNQPWYGCPVRRIYQSVVEKHEKPNIPSGLPSSVENILSGCFEYDLRNRPLMVDILSVFQRDTSLGWTLDPQAVKKKATKQKVIKLSGLVQVLLLSTISSIVIVHG</sequence>
<gene>
    <name evidence="4" type="primary">LOC100784274</name>
    <name evidence="3" type="ORF">GLYMA_14G116000</name>
</gene>
<organism evidence="3">
    <name type="scientific">Glycine max</name>
    <name type="common">Soybean</name>
    <name type="synonym">Glycine hispida</name>
    <dbReference type="NCBI Taxonomy" id="3847"/>
    <lineage>
        <taxon>Eukaryota</taxon>
        <taxon>Viridiplantae</taxon>
        <taxon>Streptophyta</taxon>
        <taxon>Embryophyta</taxon>
        <taxon>Tracheophyta</taxon>
        <taxon>Spermatophyta</taxon>
        <taxon>Magnoliopsida</taxon>
        <taxon>eudicotyledons</taxon>
        <taxon>Gunneridae</taxon>
        <taxon>Pentapetalae</taxon>
        <taxon>rosids</taxon>
        <taxon>fabids</taxon>
        <taxon>Fabales</taxon>
        <taxon>Fabaceae</taxon>
        <taxon>Papilionoideae</taxon>
        <taxon>50 kb inversion clade</taxon>
        <taxon>NPAAA clade</taxon>
        <taxon>indigoferoid/millettioid clade</taxon>
        <taxon>Phaseoleae</taxon>
        <taxon>Glycine</taxon>
        <taxon>Glycine subgen. Soja</taxon>
    </lineage>
</organism>
<dbReference type="Gene3D" id="1.10.510.10">
    <property type="entry name" value="Transferase(Phosphotransferase) domain 1"/>
    <property type="match status" value="1"/>
</dbReference>
<dbReference type="EnsemblPlants" id="KRH15863">
    <property type="protein sequence ID" value="KRH15863"/>
    <property type="gene ID" value="GLYMA_14G116000"/>
</dbReference>
<dbReference type="Gramene" id="KRH15864">
    <property type="protein sequence ID" value="KRH15864"/>
    <property type="gene ID" value="GLYMA_14G116000"/>
</dbReference>
<dbReference type="InterPro" id="IPR011009">
    <property type="entry name" value="Kinase-like_dom_sf"/>
</dbReference>
<evidence type="ECO:0000313" key="3">
    <source>
        <dbReference type="EMBL" id="KRH15863.1"/>
    </source>
</evidence>
<dbReference type="InterPro" id="IPR053293">
    <property type="entry name" value="OCM_Kinase"/>
</dbReference>
<evidence type="ECO:0000313" key="4">
    <source>
        <dbReference type="EnsemblPlants" id="KRH15863"/>
    </source>
</evidence>
<reference evidence="4" key="2">
    <citation type="submission" date="2018-02" db="UniProtKB">
        <authorList>
            <consortium name="EnsemblPlants"/>
        </authorList>
    </citation>
    <scope>IDENTIFICATION</scope>
    <source>
        <strain evidence="4">Williams 82</strain>
    </source>
</reference>
<dbReference type="GO" id="GO:0005524">
    <property type="term" value="F:ATP binding"/>
    <property type="evidence" value="ECO:0007669"/>
    <property type="project" value="InterPro"/>
</dbReference>
<dbReference type="Proteomes" id="UP000008827">
    <property type="component" value="Chromosome 14"/>
</dbReference>
<evidence type="ECO:0000256" key="1">
    <source>
        <dbReference type="SAM" id="Phobius"/>
    </source>
</evidence>
<dbReference type="PROSITE" id="PS50011">
    <property type="entry name" value="PROTEIN_KINASE_DOM"/>
    <property type="match status" value="1"/>
</dbReference>
<reference evidence="3" key="3">
    <citation type="submission" date="2018-07" db="EMBL/GenBank/DDBJ databases">
        <title>WGS assembly of Glycine max.</title>
        <authorList>
            <person name="Schmutz J."/>
            <person name="Cannon S."/>
            <person name="Schlueter J."/>
            <person name="Ma J."/>
            <person name="Mitros T."/>
            <person name="Nelson W."/>
            <person name="Hyten D."/>
            <person name="Song Q."/>
            <person name="Thelen J."/>
            <person name="Cheng J."/>
            <person name="Xu D."/>
            <person name="Hellsten U."/>
            <person name="May G."/>
            <person name="Yu Y."/>
            <person name="Sakurai T."/>
            <person name="Umezawa T."/>
            <person name="Bhattacharyya M."/>
            <person name="Sandhu D."/>
            <person name="Valliyodan B."/>
            <person name="Lindquist E."/>
            <person name="Peto M."/>
            <person name="Grant D."/>
            <person name="Shu S."/>
            <person name="Goodstein D."/>
            <person name="Barry K."/>
            <person name="Futrell-Griggs M."/>
            <person name="Abernathy B."/>
            <person name="Du J."/>
            <person name="Tian Z."/>
            <person name="Zhu L."/>
            <person name="Gill N."/>
            <person name="Joshi T."/>
            <person name="Libault M."/>
            <person name="Sethuraman A."/>
            <person name="Zhang X."/>
            <person name="Shinozaki K."/>
            <person name="Nguyen H."/>
            <person name="Wing R."/>
            <person name="Cregan P."/>
            <person name="Specht J."/>
            <person name="Grimwood J."/>
            <person name="Rokhsar D."/>
            <person name="Stacey G."/>
            <person name="Shoemaker R."/>
            <person name="Jackson S."/>
        </authorList>
    </citation>
    <scope>NUCLEOTIDE SEQUENCE</scope>
    <source>
        <tissue evidence="3">Callus</tissue>
    </source>
</reference>
<feature type="transmembrane region" description="Helical" evidence="1">
    <location>
        <begin position="333"/>
        <end position="354"/>
    </location>
</feature>
<reference evidence="3 4" key="1">
    <citation type="journal article" date="2010" name="Nature">
        <title>Genome sequence of the palaeopolyploid soybean.</title>
        <authorList>
            <person name="Schmutz J."/>
            <person name="Cannon S.B."/>
            <person name="Schlueter J."/>
            <person name="Ma J."/>
            <person name="Mitros T."/>
            <person name="Nelson W."/>
            <person name="Hyten D.L."/>
            <person name="Song Q."/>
            <person name="Thelen J.J."/>
            <person name="Cheng J."/>
            <person name="Xu D."/>
            <person name="Hellsten U."/>
            <person name="May G.D."/>
            <person name="Yu Y."/>
            <person name="Sakurai T."/>
            <person name="Umezawa T."/>
            <person name="Bhattacharyya M.K."/>
            <person name="Sandhu D."/>
            <person name="Valliyodan B."/>
            <person name="Lindquist E."/>
            <person name="Peto M."/>
            <person name="Grant D."/>
            <person name="Shu S."/>
            <person name="Goodstein D."/>
            <person name="Barry K."/>
            <person name="Futrell-Griggs M."/>
            <person name="Abernathy B."/>
            <person name="Du J."/>
            <person name="Tian Z."/>
            <person name="Zhu L."/>
            <person name="Gill N."/>
            <person name="Joshi T."/>
            <person name="Libault M."/>
            <person name="Sethuraman A."/>
            <person name="Zhang X.-C."/>
            <person name="Shinozaki K."/>
            <person name="Nguyen H.T."/>
            <person name="Wing R.A."/>
            <person name="Cregan P."/>
            <person name="Specht J."/>
            <person name="Grimwood J."/>
            <person name="Rokhsar D."/>
            <person name="Stacey G."/>
            <person name="Shoemaker R.C."/>
            <person name="Jackson S.A."/>
        </authorList>
    </citation>
    <scope>NUCLEOTIDE SEQUENCE</scope>
    <source>
        <strain evidence="4">cv. Williams 82</strain>
        <tissue evidence="3">Callus</tissue>
    </source>
</reference>
<feature type="domain" description="Protein kinase" evidence="2">
    <location>
        <begin position="45"/>
        <end position="315"/>
    </location>
</feature>
<dbReference type="Gene3D" id="3.30.200.20">
    <property type="entry name" value="Phosphorylase Kinase, domain 1"/>
    <property type="match status" value="1"/>
</dbReference>
<proteinExistence type="predicted"/>
<evidence type="ECO:0000313" key="5">
    <source>
        <dbReference type="Proteomes" id="UP000008827"/>
    </source>
</evidence>
<keyword evidence="5" id="KW-1185">Reference proteome</keyword>
<dbReference type="InterPro" id="IPR000719">
    <property type="entry name" value="Prot_kinase_dom"/>
</dbReference>
<dbReference type="Gramene" id="KRH15863">
    <property type="protein sequence ID" value="KRH15863"/>
    <property type="gene ID" value="GLYMA_14G116000"/>
</dbReference>
<dbReference type="PANTHER" id="PTHR47209">
    <property type="entry name" value="OS06G0639500 PROTEIN"/>
    <property type="match status" value="1"/>
</dbReference>
<accession>A0A0R0GCV4</accession>
<dbReference type="EMBL" id="CM000847">
    <property type="protein sequence ID" value="KRH15864.1"/>
    <property type="molecule type" value="Genomic_DNA"/>
</dbReference>
<dbReference type="EnsemblPlants" id="KRH15864">
    <property type="protein sequence ID" value="KRH15864"/>
    <property type="gene ID" value="GLYMA_14G116000"/>
</dbReference>
<protein>
    <recommendedName>
        <fullName evidence="2">Protein kinase domain-containing protein</fullName>
    </recommendedName>
</protein>
<dbReference type="SUPFAM" id="SSF56112">
    <property type="entry name" value="Protein kinase-like (PK-like)"/>
    <property type="match status" value="1"/>
</dbReference>
<dbReference type="EMBL" id="CM000847">
    <property type="protein sequence ID" value="KRH15863.1"/>
    <property type="molecule type" value="Genomic_DNA"/>
</dbReference>
<keyword evidence="1" id="KW-1133">Transmembrane helix</keyword>
<dbReference type="ExpressionAtlas" id="A0A0R0GCV4">
    <property type="expression patterns" value="baseline and differential"/>
</dbReference>